<dbReference type="KEGG" id="psyt:DSAG12_00701"/>
<gene>
    <name evidence="1" type="ORF">DSAG12_00701</name>
</gene>
<evidence type="ECO:0000313" key="1">
    <source>
        <dbReference type="EMBL" id="QEE14880.1"/>
    </source>
</evidence>
<dbReference type="GO" id="GO:0032259">
    <property type="term" value="P:methylation"/>
    <property type="evidence" value="ECO:0007669"/>
    <property type="project" value="UniProtKB-KW"/>
</dbReference>
<proteinExistence type="predicted"/>
<dbReference type="Proteomes" id="UP000321408">
    <property type="component" value="Chromosome"/>
</dbReference>
<dbReference type="GeneID" id="41328704"/>
<dbReference type="EMBL" id="CP042905">
    <property type="protein sequence ID" value="QEE14880.1"/>
    <property type="molecule type" value="Genomic_DNA"/>
</dbReference>
<dbReference type="Pfam" id="PF03692">
    <property type="entry name" value="CxxCxxCC"/>
    <property type="match status" value="1"/>
</dbReference>
<sequence length="129" mass="15356">MKICLSCGKCCYNTEMELSKQDIIRIEDQNTLGLRKDDFCIETDGFLKLKNIDNHCIFLDPNTKHCKIYLFRPTGCKFYPLIFNQEKNKCVIDEDCPYKNNFYVHKPILKKNCRELRKWVSNELFNISD</sequence>
<dbReference type="RefSeq" id="WP_147661816.1">
    <property type="nucleotide sequence ID" value="NZ_CP042905.2"/>
</dbReference>
<evidence type="ECO:0000313" key="2">
    <source>
        <dbReference type="Proteomes" id="UP000321408"/>
    </source>
</evidence>
<name>A0A5B9D807_9ARCH</name>
<dbReference type="PANTHER" id="PTHR35866:SF2">
    <property type="entry name" value="YKGJ FAMILY CYSTEINE CLUSTER PROTEIN"/>
    <property type="match status" value="1"/>
</dbReference>
<keyword evidence="2" id="KW-1185">Reference proteome</keyword>
<dbReference type="OrthoDB" id="36424at2157"/>
<organism evidence="1 2">
    <name type="scientific">Promethearchaeum syntrophicum</name>
    <dbReference type="NCBI Taxonomy" id="2594042"/>
    <lineage>
        <taxon>Archaea</taxon>
        <taxon>Promethearchaeati</taxon>
        <taxon>Promethearchaeota</taxon>
        <taxon>Promethearchaeia</taxon>
        <taxon>Promethearchaeales</taxon>
        <taxon>Promethearchaeaceae</taxon>
        <taxon>Promethearchaeum</taxon>
    </lineage>
</organism>
<dbReference type="PANTHER" id="PTHR35866">
    <property type="entry name" value="PUTATIVE-RELATED"/>
    <property type="match status" value="1"/>
</dbReference>
<accession>A0A5B9D807</accession>
<dbReference type="AlphaFoldDB" id="A0A5B9D807"/>
<dbReference type="GO" id="GO:0008168">
    <property type="term" value="F:methyltransferase activity"/>
    <property type="evidence" value="ECO:0007669"/>
    <property type="project" value="UniProtKB-KW"/>
</dbReference>
<reference evidence="1 2" key="2">
    <citation type="journal article" date="2024" name="Int. J. Syst. Evol. Microbiol.">
        <title>Promethearchaeum syntrophicum gen. nov., sp. nov., an anaerobic, obligately syntrophic archaeon, the first isolate of the lineage 'Asgard' archaea, and proposal of the new archaeal phylum Promethearchaeota phyl. nov. and kingdom Promethearchaeati regn. nov.</title>
        <authorList>
            <person name="Imachi H."/>
            <person name="Nobu M.K."/>
            <person name="Kato S."/>
            <person name="Takaki Y."/>
            <person name="Miyazaki M."/>
            <person name="Miyata M."/>
            <person name="Ogawara M."/>
            <person name="Saito Y."/>
            <person name="Sakai S."/>
            <person name="Tahara Y.O."/>
            <person name="Takano Y."/>
            <person name="Tasumi E."/>
            <person name="Uematsu K."/>
            <person name="Yoshimura T."/>
            <person name="Itoh T."/>
            <person name="Ohkuma M."/>
            <person name="Takai K."/>
        </authorList>
    </citation>
    <scope>NUCLEOTIDE SEQUENCE [LARGE SCALE GENOMIC DNA]</scope>
    <source>
        <strain evidence="1 2">MK-D1</strain>
    </source>
</reference>
<reference evidence="1 2" key="1">
    <citation type="journal article" date="2020" name="Nature">
        <title>Isolation of an archaeon at the prokaryote-eukaryote interface.</title>
        <authorList>
            <person name="Imachi H."/>
            <person name="Nobu M.K."/>
            <person name="Nakahara N."/>
            <person name="Morono Y."/>
            <person name="Ogawara M."/>
            <person name="Takaki Y."/>
            <person name="Takano Y."/>
            <person name="Uematsu K."/>
            <person name="Ikuta T."/>
            <person name="Ito M."/>
            <person name="Matsui Y."/>
            <person name="Miyazaki M."/>
            <person name="Murata K."/>
            <person name="Saito Y."/>
            <person name="Sakai S."/>
            <person name="Song C."/>
            <person name="Tasumi E."/>
            <person name="Yamanaka Y."/>
            <person name="Yamaguchi T."/>
            <person name="Kamagata Y."/>
            <person name="Tamaki H."/>
            <person name="Takai K."/>
        </authorList>
    </citation>
    <scope>NUCLEOTIDE SEQUENCE [LARGE SCALE GENOMIC DNA]</scope>
    <source>
        <strain evidence="1 2">MK-D1</strain>
    </source>
</reference>
<protein>
    <submittedName>
        <fullName evidence="1">YkgJ family cysteine cluster protein</fullName>
    </submittedName>
</protein>
<dbReference type="InterPro" id="IPR005358">
    <property type="entry name" value="Puta_zinc/iron-chelating_dom"/>
</dbReference>